<gene>
    <name evidence="2" type="ORF">QU481_17000</name>
</gene>
<evidence type="ECO:0000313" key="3">
    <source>
        <dbReference type="Proteomes" id="UP001168540"/>
    </source>
</evidence>
<dbReference type="RefSeq" id="WP_289831219.1">
    <property type="nucleotide sequence ID" value="NZ_JAUEDK010000036.1"/>
</dbReference>
<keyword evidence="3" id="KW-1185">Reference proteome</keyword>
<dbReference type="SUPFAM" id="SSF53474">
    <property type="entry name" value="alpha/beta-Hydrolases"/>
    <property type="match status" value="1"/>
</dbReference>
<dbReference type="PANTHER" id="PTHR43194:SF2">
    <property type="entry name" value="PEROXISOMAL MEMBRANE PROTEIN LPX1"/>
    <property type="match status" value="1"/>
</dbReference>
<feature type="domain" description="AB hydrolase-1" evidence="1">
    <location>
        <begin position="22"/>
        <end position="254"/>
    </location>
</feature>
<sequence length="267" mass="29508">MGFRLELIHEAAKGARRKLAPLLFVHGAFCTALCWQARFMPWLAEHGVESWALSLTGHGGSDGHERHNMLGIDDYVDDVASVLGHLPAPPVVIAHSMGGFVVQRLLHRISLPGLALLAPVPAHGLAGSTVQLLTQAPDLLFKLNLYQHGLYRLDIDELRRLLFSSGTNDEVIMLLAEQAQPESLLAIMDMSLSGLLPPTPLNPPPTLILGAGNDALIPHHDIVFTARRFGRQAEFLPGLGHMMMLDMHWEAVVQRLFNWLLDEFDRK</sequence>
<dbReference type="Proteomes" id="UP001168540">
    <property type="component" value="Unassembled WGS sequence"/>
</dbReference>
<evidence type="ECO:0000313" key="2">
    <source>
        <dbReference type="EMBL" id="MDN0076567.1"/>
    </source>
</evidence>
<organism evidence="2 3">
    <name type="scientific">Crenobacter oryzisoli</name>
    <dbReference type="NCBI Taxonomy" id="3056844"/>
    <lineage>
        <taxon>Bacteria</taxon>
        <taxon>Pseudomonadati</taxon>
        <taxon>Pseudomonadota</taxon>
        <taxon>Betaproteobacteria</taxon>
        <taxon>Neisseriales</taxon>
        <taxon>Neisseriaceae</taxon>
        <taxon>Crenobacter</taxon>
    </lineage>
</organism>
<name>A0ABT7XS14_9NEIS</name>
<dbReference type="Gene3D" id="3.40.50.1820">
    <property type="entry name" value="alpha/beta hydrolase"/>
    <property type="match status" value="1"/>
</dbReference>
<protein>
    <submittedName>
        <fullName evidence="2">Alpha/beta hydrolase</fullName>
    </submittedName>
</protein>
<dbReference type="Pfam" id="PF12697">
    <property type="entry name" value="Abhydrolase_6"/>
    <property type="match status" value="1"/>
</dbReference>
<dbReference type="EMBL" id="JAUEDK010000036">
    <property type="protein sequence ID" value="MDN0076567.1"/>
    <property type="molecule type" value="Genomic_DNA"/>
</dbReference>
<reference evidence="2" key="1">
    <citation type="submission" date="2023-06" db="EMBL/GenBank/DDBJ databases">
        <authorList>
            <person name="Zhang S."/>
        </authorList>
    </citation>
    <scope>NUCLEOTIDE SEQUENCE</scope>
    <source>
        <strain evidence="2">SG2303</strain>
    </source>
</reference>
<dbReference type="GO" id="GO:0016787">
    <property type="term" value="F:hydrolase activity"/>
    <property type="evidence" value="ECO:0007669"/>
    <property type="project" value="UniProtKB-KW"/>
</dbReference>
<keyword evidence="2" id="KW-0378">Hydrolase</keyword>
<evidence type="ECO:0000259" key="1">
    <source>
        <dbReference type="Pfam" id="PF12697"/>
    </source>
</evidence>
<proteinExistence type="predicted"/>
<dbReference type="PANTHER" id="PTHR43194">
    <property type="entry name" value="HYDROLASE ALPHA/BETA FOLD FAMILY"/>
    <property type="match status" value="1"/>
</dbReference>
<dbReference type="InterPro" id="IPR029058">
    <property type="entry name" value="AB_hydrolase_fold"/>
</dbReference>
<comment type="caution">
    <text evidence="2">The sequence shown here is derived from an EMBL/GenBank/DDBJ whole genome shotgun (WGS) entry which is preliminary data.</text>
</comment>
<dbReference type="InterPro" id="IPR050228">
    <property type="entry name" value="Carboxylesterase_BioH"/>
</dbReference>
<accession>A0ABT7XS14</accession>
<dbReference type="InterPro" id="IPR000073">
    <property type="entry name" value="AB_hydrolase_1"/>
</dbReference>